<proteinExistence type="predicted"/>
<gene>
    <name evidence="4" type="ordered locus">Marme_2934</name>
</gene>
<dbReference type="KEGG" id="mme:Marme_2934"/>
<evidence type="ECO:0000313" key="5">
    <source>
        <dbReference type="Proteomes" id="UP000001062"/>
    </source>
</evidence>
<accession>F2K0R4</accession>
<dbReference type="GO" id="GO:0000160">
    <property type="term" value="P:phosphorelay signal transduction system"/>
    <property type="evidence" value="ECO:0007669"/>
    <property type="project" value="InterPro"/>
</dbReference>
<feature type="modified residue" description="4-aspartylphosphate" evidence="2">
    <location>
        <position position="65"/>
    </location>
</feature>
<evidence type="ECO:0000313" key="4">
    <source>
        <dbReference type="EMBL" id="ADZ92156.1"/>
    </source>
</evidence>
<dbReference type="PATRIC" id="fig|717774.3.peg.3021"/>
<keyword evidence="1 2" id="KW-0597">Phosphoprotein</keyword>
<name>F2K0R4_MARM1</name>
<dbReference type="EMBL" id="CP002583">
    <property type="protein sequence ID" value="ADZ92156.1"/>
    <property type="molecule type" value="Genomic_DNA"/>
</dbReference>
<dbReference type="Proteomes" id="UP000001062">
    <property type="component" value="Chromosome"/>
</dbReference>
<dbReference type="Gene3D" id="3.40.50.2300">
    <property type="match status" value="1"/>
</dbReference>
<dbReference type="AlphaFoldDB" id="F2K0R4"/>
<evidence type="ECO:0000256" key="1">
    <source>
        <dbReference type="ARBA" id="ARBA00022553"/>
    </source>
</evidence>
<dbReference type="PANTHER" id="PTHR44591">
    <property type="entry name" value="STRESS RESPONSE REGULATOR PROTEIN 1"/>
    <property type="match status" value="1"/>
</dbReference>
<evidence type="ECO:0000256" key="2">
    <source>
        <dbReference type="PROSITE-ProRule" id="PRU00169"/>
    </source>
</evidence>
<protein>
    <submittedName>
        <fullName evidence="4">Response regulator receiver protein</fullName>
    </submittedName>
</protein>
<dbReference type="PANTHER" id="PTHR44591:SF25">
    <property type="entry name" value="CHEMOTAXIS TWO-COMPONENT RESPONSE REGULATOR"/>
    <property type="match status" value="1"/>
</dbReference>
<reference evidence="4 5" key="1">
    <citation type="journal article" date="2012" name="Stand. Genomic Sci.">
        <title>Complete genome sequence of the melanogenic marine bacterium Marinomonas mediterranea type strain (MMB-1(T)).</title>
        <authorList>
            <person name="Lucas-Elio P."/>
            <person name="Goodwin L."/>
            <person name="Woyke T."/>
            <person name="Pitluck S."/>
            <person name="Nolan M."/>
            <person name="Kyrpides N.C."/>
            <person name="Detter J.C."/>
            <person name="Copeland A."/>
            <person name="Teshima H."/>
            <person name="Bruce D."/>
            <person name="Detter C."/>
            <person name="Tapia R."/>
            <person name="Han S."/>
            <person name="Land M.L."/>
            <person name="Ivanova N."/>
            <person name="Mikhailova N."/>
            <person name="Johnston A.W."/>
            <person name="Sanchez-Amat A."/>
        </authorList>
    </citation>
    <scope>NUCLEOTIDE SEQUENCE [LARGE SCALE GENOMIC DNA]</scope>
    <source>
        <strain evidence="5">ATCC 700492 / JCM 21426 / NBRC 103028 / MMB-1</strain>
    </source>
</reference>
<dbReference type="InterPro" id="IPR001789">
    <property type="entry name" value="Sig_transdc_resp-reg_receiver"/>
</dbReference>
<dbReference type="eggNOG" id="COG3706">
    <property type="taxonomic scope" value="Bacteria"/>
</dbReference>
<dbReference type="InterPro" id="IPR050595">
    <property type="entry name" value="Bact_response_regulator"/>
</dbReference>
<dbReference type="SUPFAM" id="SSF52172">
    <property type="entry name" value="CheY-like"/>
    <property type="match status" value="1"/>
</dbReference>
<keyword evidence="5" id="KW-1185">Reference proteome</keyword>
<dbReference type="PROSITE" id="PS50110">
    <property type="entry name" value="RESPONSE_REGULATORY"/>
    <property type="match status" value="1"/>
</dbReference>
<feature type="domain" description="Response regulatory" evidence="3">
    <location>
        <begin position="14"/>
        <end position="132"/>
    </location>
</feature>
<organism evidence="4 5">
    <name type="scientific">Marinomonas mediterranea (strain ATCC 700492 / JCM 21426 / NBRC 103028 / MMB-1)</name>
    <dbReference type="NCBI Taxonomy" id="717774"/>
    <lineage>
        <taxon>Bacteria</taxon>
        <taxon>Pseudomonadati</taxon>
        <taxon>Pseudomonadota</taxon>
        <taxon>Gammaproteobacteria</taxon>
        <taxon>Oceanospirillales</taxon>
        <taxon>Oceanospirillaceae</taxon>
        <taxon>Marinomonas</taxon>
    </lineage>
</organism>
<dbReference type="InterPro" id="IPR011006">
    <property type="entry name" value="CheY-like_superfamily"/>
</dbReference>
<sequence length="278" mass="30896">MLFSLKGETVKNVSFLVVDDNQSFRSIVKSTINDQLGSLRVISAVNGLIAKLILQKQTVDIVISDVDMPRLDGFELLSFMRSHPKLKHIPFIMMTPEDSKEFVCNAIEQGVTEYLVKPFTIEKLEDAIRRSWYGAEQRRNGRISNLPSHTLEVSFSDGHTLNASVVNISASGIRYEVQYIDEIRLFSKCSASLSVDISKTRTVSVETLVCDIVRVEAVDFSNSHSRRCYVAVSVNDVESGGNALNDLNRLIDVLTREGTSQSESEFDSVNELAGGPDL</sequence>
<dbReference type="SMART" id="SM00448">
    <property type="entry name" value="REC"/>
    <property type="match status" value="1"/>
</dbReference>
<evidence type="ECO:0000259" key="3">
    <source>
        <dbReference type="PROSITE" id="PS50110"/>
    </source>
</evidence>
<dbReference type="HOGENOM" id="CLU_1000418_0_0_6"/>
<dbReference type="STRING" id="717774.Marme_2934"/>
<dbReference type="Pfam" id="PF00072">
    <property type="entry name" value="Response_reg"/>
    <property type="match status" value="1"/>
</dbReference>